<dbReference type="InterPro" id="IPR035681">
    <property type="entry name" value="ComA-like_MBL"/>
</dbReference>
<feature type="transmembrane region" description="Helical" evidence="6">
    <location>
        <begin position="359"/>
        <end position="377"/>
    </location>
</feature>
<dbReference type="EMBL" id="CP036280">
    <property type="protein sequence ID" value="QDU70665.1"/>
    <property type="molecule type" value="Genomic_DNA"/>
</dbReference>
<reference evidence="8 9" key="1">
    <citation type="submission" date="2019-02" db="EMBL/GenBank/DDBJ databases">
        <title>Deep-cultivation of Planctomycetes and their phenomic and genomic characterization uncovers novel biology.</title>
        <authorList>
            <person name="Wiegand S."/>
            <person name="Jogler M."/>
            <person name="Boedeker C."/>
            <person name="Pinto D."/>
            <person name="Vollmers J."/>
            <person name="Rivas-Marin E."/>
            <person name="Kohn T."/>
            <person name="Peeters S.H."/>
            <person name="Heuer A."/>
            <person name="Rast P."/>
            <person name="Oberbeckmann S."/>
            <person name="Bunk B."/>
            <person name="Jeske O."/>
            <person name="Meyerdierks A."/>
            <person name="Storesund J.E."/>
            <person name="Kallscheuer N."/>
            <person name="Luecker S."/>
            <person name="Lage O.M."/>
            <person name="Pohl T."/>
            <person name="Merkel B.J."/>
            <person name="Hornburger P."/>
            <person name="Mueller R.-W."/>
            <person name="Bruemmer F."/>
            <person name="Labrenz M."/>
            <person name="Spormann A.M."/>
            <person name="Op den Camp H."/>
            <person name="Overmann J."/>
            <person name="Amann R."/>
            <person name="Jetten M.S.M."/>
            <person name="Mascher T."/>
            <person name="Medema M.H."/>
            <person name="Devos D.P."/>
            <person name="Kaster A.-K."/>
            <person name="Ovreas L."/>
            <person name="Rohde M."/>
            <person name="Galperin M.Y."/>
            <person name="Jogler C."/>
        </authorList>
    </citation>
    <scope>NUCLEOTIDE SEQUENCE [LARGE SCALE GENOMIC DNA]</scope>
    <source>
        <strain evidence="8 9">Pan265</strain>
    </source>
</reference>
<dbReference type="PROSITE" id="PS51257">
    <property type="entry name" value="PROKAR_LIPOPROTEIN"/>
    <property type="match status" value="1"/>
</dbReference>
<dbReference type="CDD" id="cd07731">
    <property type="entry name" value="ComA-like_MBL-fold"/>
    <property type="match status" value="1"/>
</dbReference>
<proteinExistence type="predicted"/>
<evidence type="ECO:0000256" key="1">
    <source>
        <dbReference type="ARBA" id="ARBA00004651"/>
    </source>
</evidence>
<dbReference type="PANTHER" id="PTHR30619:SF1">
    <property type="entry name" value="RECOMBINATION PROTEIN 2"/>
    <property type="match status" value="1"/>
</dbReference>
<keyword evidence="2" id="KW-1003">Cell membrane</keyword>
<evidence type="ECO:0000313" key="8">
    <source>
        <dbReference type="EMBL" id="QDU70665.1"/>
    </source>
</evidence>
<comment type="subcellular location">
    <subcellularLocation>
        <location evidence="1">Cell membrane</location>
        <topology evidence="1">Multi-pass membrane protein</topology>
    </subcellularLocation>
</comment>
<feature type="transmembrane region" description="Helical" evidence="6">
    <location>
        <begin position="430"/>
        <end position="453"/>
    </location>
</feature>
<dbReference type="Pfam" id="PF03772">
    <property type="entry name" value="Competence"/>
    <property type="match status" value="1"/>
</dbReference>
<feature type="transmembrane region" description="Helical" evidence="6">
    <location>
        <begin position="267"/>
        <end position="289"/>
    </location>
</feature>
<evidence type="ECO:0000256" key="5">
    <source>
        <dbReference type="ARBA" id="ARBA00023136"/>
    </source>
</evidence>
<dbReference type="Proteomes" id="UP000320386">
    <property type="component" value="Chromosome"/>
</dbReference>
<dbReference type="Pfam" id="PF00753">
    <property type="entry name" value="Lactamase_B"/>
    <property type="match status" value="1"/>
</dbReference>
<dbReference type="InterPro" id="IPR001279">
    <property type="entry name" value="Metallo-B-lactamas"/>
</dbReference>
<evidence type="ECO:0000256" key="6">
    <source>
        <dbReference type="SAM" id="Phobius"/>
    </source>
</evidence>
<feature type="transmembrane region" description="Helical" evidence="6">
    <location>
        <begin position="295"/>
        <end position="317"/>
    </location>
</feature>
<keyword evidence="9" id="KW-1185">Reference proteome</keyword>
<dbReference type="Pfam" id="PF13567">
    <property type="entry name" value="DUF4131"/>
    <property type="match status" value="1"/>
</dbReference>
<sequence length="773" mass="79845">MREAFGSSPGLLWYGGLAGVVGCAAGCVVDRVWLWVGLSLVVWCSGWLVGRAWRGVVVWLLVAAVFAGWAAVGQGRTCGDDLRHYLVRERRLVAVTGEVVEAFAGGGGSSSVLAGFGYRPETRTGVLAVSTITVEGVVVAARGRLLVHLSGEGEVPGVGARIEARGWVTEMERASNPGGFDARAFYARRGVYGRLRVGAGSWDRLEGAGWLGLRGLRAGVSGVLSERLLAGLDAEHVALVDAVVLGRRGAALEGLSEAFRMSGLAHLLAISGTHIGLVVLLTAGLLGLVIRHPRWRLVVCVVVLLAYLAVLPGRASVVRSGVMAVSLMMAAWSGRRLSGFDALGLAALVILGFDPVQVLEAGFELSFAAVAGILLWVRWRVRVAAADAGSAFEDHRAWGGRVRRWVVSVGGAGVAAWLATMPVAAWHFGWVVLAGPVLTLIATPVLMGVLGVGLLKMLVGLVTPAVDGVLAWVLGGLTACLIGMADVGASLPGLAWEVPSTAEVAGWFAGGDDSLRVTYLSVGSGNAYVVRWPDGRWWMVDAGGYPGAGEGVVLPALRALGVGRLETLVVTHSDLDHYAAVPEVLSSVGVGRVVVPVTFPERDEVVADSAVGVLWGCLDASGVAVERVSAGWSEDVGGARVEAVWPEAGAAGLSDNDGSLVLLVAANGCRVLFTGDLAAEGIAGVGDGLAGVDVVDVPHHGSRKPEAMAWVAGLGPEVAVQSSGWPRSVGVNPWAVALPGVGLFETWRDGCVTVVVGRDGGIEVGVHLDGGGR</sequence>
<feature type="transmembrane region" description="Helical" evidence="6">
    <location>
        <begin position="12"/>
        <end position="36"/>
    </location>
</feature>
<dbReference type="AlphaFoldDB" id="A0A518BUK0"/>
<evidence type="ECO:0000256" key="3">
    <source>
        <dbReference type="ARBA" id="ARBA00022692"/>
    </source>
</evidence>
<keyword evidence="3 6" id="KW-0812">Transmembrane</keyword>
<organism evidence="8 9">
    <name type="scientific">Mucisphaera calidilacus</name>
    <dbReference type="NCBI Taxonomy" id="2527982"/>
    <lineage>
        <taxon>Bacteria</taxon>
        <taxon>Pseudomonadati</taxon>
        <taxon>Planctomycetota</taxon>
        <taxon>Phycisphaerae</taxon>
        <taxon>Phycisphaerales</taxon>
        <taxon>Phycisphaeraceae</taxon>
        <taxon>Mucisphaera</taxon>
    </lineage>
</organism>
<dbReference type="KEGG" id="mcad:Pan265_04950"/>
<accession>A0A518BUK0</accession>
<feature type="domain" description="Metallo-beta-lactamase" evidence="7">
    <location>
        <begin position="524"/>
        <end position="725"/>
    </location>
</feature>
<dbReference type="SUPFAM" id="SSF56281">
    <property type="entry name" value="Metallo-hydrolase/oxidoreductase"/>
    <property type="match status" value="1"/>
</dbReference>
<keyword evidence="4 6" id="KW-1133">Transmembrane helix</keyword>
<dbReference type="InterPro" id="IPR036866">
    <property type="entry name" value="RibonucZ/Hydroxyglut_hydro"/>
</dbReference>
<name>A0A518BUK0_9BACT</name>
<dbReference type="PANTHER" id="PTHR30619">
    <property type="entry name" value="DNA INTERNALIZATION/COMPETENCE PROTEIN COMEC/REC2"/>
    <property type="match status" value="1"/>
</dbReference>
<feature type="transmembrane region" description="Helical" evidence="6">
    <location>
        <begin position="465"/>
        <end position="485"/>
    </location>
</feature>
<dbReference type="InterPro" id="IPR004477">
    <property type="entry name" value="ComEC_N"/>
</dbReference>
<dbReference type="RefSeq" id="WP_236254599.1">
    <property type="nucleotide sequence ID" value="NZ_CP036280.1"/>
</dbReference>
<evidence type="ECO:0000313" key="9">
    <source>
        <dbReference type="Proteomes" id="UP000320386"/>
    </source>
</evidence>
<gene>
    <name evidence="8" type="ORF">Pan265_04950</name>
</gene>
<dbReference type="InterPro" id="IPR052159">
    <property type="entry name" value="Competence_DNA_uptake"/>
</dbReference>
<evidence type="ECO:0000259" key="7">
    <source>
        <dbReference type="SMART" id="SM00849"/>
    </source>
</evidence>
<feature type="transmembrane region" description="Helical" evidence="6">
    <location>
        <begin position="405"/>
        <end position="424"/>
    </location>
</feature>
<dbReference type="Gene3D" id="3.60.15.10">
    <property type="entry name" value="Ribonuclease Z/Hydroxyacylglutathione hydrolase-like"/>
    <property type="match status" value="1"/>
</dbReference>
<dbReference type="NCBIfam" id="TIGR00360">
    <property type="entry name" value="ComEC_N-term"/>
    <property type="match status" value="1"/>
</dbReference>
<dbReference type="InterPro" id="IPR025405">
    <property type="entry name" value="DUF4131"/>
</dbReference>
<dbReference type="GO" id="GO:0005886">
    <property type="term" value="C:plasma membrane"/>
    <property type="evidence" value="ECO:0007669"/>
    <property type="project" value="UniProtKB-SubCell"/>
</dbReference>
<protein>
    <submittedName>
        <fullName evidence="8">ComEC family competence protein</fullName>
    </submittedName>
</protein>
<dbReference type="SMART" id="SM00849">
    <property type="entry name" value="Lactamase_B"/>
    <property type="match status" value="1"/>
</dbReference>
<evidence type="ECO:0000256" key="2">
    <source>
        <dbReference type="ARBA" id="ARBA00022475"/>
    </source>
</evidence>
<evidence type="ECO:0000256" key="4">
    <source>
        <dbReference type="ARBA" id="ARBA00022989"/>
    </source>
</evidence>
<keyword evidence="5 6" id="KW-0472">Membrane</keyword>
<feature type="transmembrane region" description="Helical" evidence="6">
    <location>
        <begin position="56"/>
        <end position="73"/>
    </location>
</feature>